<evidence type="ECO:0000313" key="3">
    <source>
        <dbReference type="EMBL" id="RPE05421.1"/>
    </source>
</evidence>
<sequence length="303" mass="34580">MLNMTTMRIKTFILALLLANGAMAQTTPLHNELARKDSLLFAIAMGSCNLQALDNIFTKDFVMYHDNGYGNPSTAQPYADLLAFIKKTCESKPVKMRREVVQQSLQTFPVSEREATQTGVQRFFVTPPGQPERQVEESKFFRTWRKEGPEWKLARETDYMVKNSFPAEVRYQPEPYTPPSAELHATIVRLDSIYFDTYNNCNIEKMASMMSDTLEFYHDRGGLSTSKTENLASIRKNICGKVTRELVKGSIEVYPIAGYGAVEIGYHSFRNIAEPGVSRPSKFIVLWRHADNEWKITRVVSLH</sequence>
<dbReference type="SUPFAM" id="SSF54427">
    <property type="entry name" value="NTF2-like"/>
    <property type="match status" value="2"/>
</dbReference>
<dbReference type="Proteomes" id="UP000278351">
    <property type="component" value="Unassembled WGS sequence"/>
</dbReference>
<dbReference type="InterPro" id="IPR032710">
    <property type="entry name" value="NTF2-like_dom_sf"/>
</dbReference>
<evidence type="ECO:0000313" key="4">
    <source>
        <dbReference type="Proteomes" id="UP000278351"/>
    </source>
</evidence>
<protein>
    <submittedName>
        <fullName evidence="3">Nuclear transport factor 2 family protein</fullName>
    </submittedName>
</protein>
<name>A0A3N4PKQ6_9BACT</name>
<evidence type="ECO:0000259" key="2">
    <source>
        <dbReference type="Pfam" id="PF14534"/>
    </source>
</evidence>
<dbReference type="EMBL" id="RPDH01000003">
    <property type="protein sequence ID" value="RPE05421.1"/>
    <property type="molecule type" value="Genomic_DNA"/>
</dbReference>
<proteinExistence type="predicted"/>
<accession>A0A3N4PKQ6</accession>
<feature type="chain" id="PRO_5017972528" evidence="1">
    <location>
        <begin position="25"/>
        <end position="303"/>
    </location>
</feature>
<evidence type="ECO:0000256" key="1">
    <source>
        <dbReference type="SAM" id="SignalP"/>
    </source>
</evidence>
<reference evidence="3 4" key="1">
    <citation type="submission" date="2018-11" db="EMBL/GenBank/DDBJ databases">
        <title>Chitinophaga lutea sp.nov., isolate from arsenic contaminated soil.</title>
        <authorList>
            <person name="Zong Y."/>
        </authorList>
    </citation>
    <scope>NUCLEOTIDE SEQUENCE [LARGE SCALE GENOMIC DNA]</scope>
    <source>
        <strain evidence="3 4">ZY74</strain>
    </source>
</reference>
<dbReference type="Gene3D" id="3.10.450.50">
    <property type="match status" value="2"/>
</dbReference>
<keyword evidence="4" id="KW-1185">Reference proteome</keyword>
<feature type="domain" description="DUF4440" evidence="2">
    <location>
        <begin position="187"/>
        <end position="296"/>
    </location>
</feature>
<dbReference type="Pfam" id="PF14534">
    <property type="entry name" value="DUF4440"/>
    <property type="match status" value="2"/>
</dbReference>
<keyword evidence="1" id="KW-0732">Signal</keyword>
<feature type="domain" description="DUF4440" evidence="2">
    <location>
        <begin position="43"/>
        <end position="153"/>
    </location>
</feature>
<dbReference type="AlphaFoldDB" id="A0A3N4PKQ6"/>
<comment type="caution">
    <text evidence="3">The sequence shown here is derived from an EMBL/GenBank/DDBJ whole genome shotgun (WGS) entry which is preliminary data.</text>
</comment>
<dbReference type="InterPro" id="IPR027843">
    <property type="entry name" value="DUF4440"/>
</dbReference>
<gene>
    <name evidence="3" type="ORF">EGT74_23840</name>
</gene>
<feature type="signal peptide" evidence="1">
    <location>
        <begin position="1"/>
        <end position="24"/>
    </location>
</feature>
<organism evidence="3 4">
    <name type="scientific">Chitinophaga lutea</name>
    <dbReference type="NCBI Taxonomy" id="2488634"/>
    <lineage>
        <taxon>Bacteria</taxon>
        <taxon>Pseudomonadati</taxon>
        <taxon>Bacteroidota</taxon>
        <taxon>Chitinophagia</taxon>
        <taxon>Chitinophagales</taxon>
        <taxon>Chitinophagaceae</taxon>
        <taxon>Chitinophaga</taxon>
    </lineage>
</organism>